<dbReference type="InterPro" id="IPR008757">
    <property type="entry name" value="Peptidase_M6-like_domain"/>
</dbReference>
<protein>
    <submittedName>
        <fullName evidence="2">M6 family metalloprotease domain-containing protein</fullName>
    </submittedName>
</protein>
<dbReference type="GO" id="GO:0006508">
    <property type="term" value="P:proteolysis"/>
    <property type="evidence" value="ECO:0007669"/>
    <property type="project" value="UniProtKB-KW"/>
</dbReference>
<dbReference type="SUPFAM" id="SSF55486">
    <property type="entry name" value="Metalloproteases ('zincins'), catalytic domain"/>
    <property type="match status" value="1"/>
</dbReference>
<keyword evidence="2" id="KW-0645">Protease</keyword>
<sequence length="486" mass="55219">MGINTVKYLLSALLLVSSLTAFSYEHPRRHMLPRSISSKRAAAAKRAKSYIGDKRQLVVLSSFSDLDFESENSLMLWNQILNQPNYHEGNYQGSVHDYFYNQSYGKFNLQFDLYAFKVNKEHAVYHSTATDDENASMLFEALADSLKNTVTDWAPYDWDDDGYIDQVLVIYAGMGQNDGGDKNTIWAHQAALSIYKHDPVVVNSSDKNYKIDNYGFIPEIGNTSATFGTFCHEFGHCMTLPDFYFNNLQIVGNWDIMDHGNYNYNGYCPPNYSAHERMILGWLDVKELTEPASITNMPALGDEPVAYMIRNDAYPNEYYILENRQQQGWDKYLPGSGLVIFHIDYDEHVWKYEYPNTYTDNRYSIFPANGMNYTVMGSGWAYPYGEKDSLTNNSVPAATLRHAAQDGTKLMSKPITNIRVDNGLVSFDFMGGNNSQTAIQSQTSNLKPQIKEVYDLSGRQIPQGAMGTGIYIIKYANGQTKKVVRR</sequence>
<evidence type="ECO:0000313" key="2">
    <source>
        <dbReference type="EMBL" id="SDG21329.1"/>
    </source>
</evidence>
<proteinExistence type="predicted"/>
<dbReference type="AlphaFoldDB" id="A0A1G7SFX7"/>
<evidence type="ECO:0000259" key="1">
    <source>
        <dbReference type="Pfam" id="PF05547"/>
    </source>
</evidence>
<keyword evidence="3" id="KW-1185">Reference proteome</keyword>
<accession>A0A1G7SFX7</accession>
<reference evidence="3" key="1">
    <citation type="submission" date="2016-10" db="EMBL/GenBank/DDBJ databases">
        <authorList>
            <person name="Varghese N."/>
            <person name="Submissions S."/>
        </authorList>
    </citation>
    <scope>NUCLEOTIDE SEQUENCE [LARGE SCALE GENOMIC DNA]</scope>
    <source>
        <strain evidence="3">BP1-148</strain>
    </source>
</reference>
<feature type="domain" description="Peptidase M6-like" evidence="1">
    <location>
        <begin position="88"/>
        <end position="263"/>
    </location>
</feature>
<dbReference type="Proteomes" id="UP000198779">
    <property type="component" value="Unassembled WGS sequence"/>
</dbReference>
<evidence type="ECO:0000313" key="3">
    <source>
        <dbReference type="Proteomes" id="UP000198779"/>
    </source>
</evidence>
<dbReference type="NCBIfam" id="TIGR03296">
    <property type="entry name" value="M6dom_TIGR03296"/>
    <property type="match status" value="1"/>
</dbReference>
<keyword evidence="2" id="KW-0378">Hydrolase</keyword>
<dbReference type="EMBL" id="FNCQ01000001">
    <property type="protein sequence ID" value="SDG21329.1"/>
    <property type="molecule type" value="Genomic_DNA"/>
</dbReference>
<name>A0A1G7SFX7_9BACT</name>
<dbReference type="PANTHER" id="PTHR41775">
    <property type="entry name" value="SECRETED PROTEIN-RELATED"/>
    <property type="match status" value="1"/>
</dbReference>
<dbReference type="Pfam" id="PF05547">
    <property type="entry name" value="Peptidase_M6"/>
    <property type="match status" value="1"/>
</dbReference>
<dbReference type="PANTHER" id="PTHR41775:SF1">
    <property type="entry name" value="PEPTIDASE M6-LIKE DOMAIN-CONTAINING PROTEIN"/>
    <property type="match status" value="1"/>
</dbReference>
<gene>
    <name evidence="2" type="ORF">SAMN04487901_101286</name>
</gene>
<dbReference type="STRING" id="645274.SAMN04487901_101286"/>
<keyword evidence="2" id="KW-0482">Metalloprotease</keyword>
<organism evidence="2 3">
    <name type="scientific">Prevotella communis</name>
    <dbReference type="NCBI Taxonomy" id="2913614"/>
    <lineage>
        <taxon>Bacteria</taxon>
        <taxon>Pseudomonadati</taxon>
        <taxon>Bacteroidota</taxon>
        <taxon>Bacteroidia</taxon>
        <taxon>Bacteroidales</taxon>
        <taxon>Prevotellaceae</taxon>
        <taxon>Prevotella</taxon>
    </lineage>
</organism>
<dbReference type="GO" id="GO:0008237">
    <property type="term" value="F:metallopeptidase activity"/>
    <property type="evidence" value="ECO:0007669"/>
    <property type="project" value="UniProtKB-KW"/>
</dbReference>
<dbReference type="RefSeq" id="WP_091813997.1">
    <property type="nucleotide sequence ID" value="NZ_FNCQ01000001.1"/>
</dbReference>